<dbReference type="Gene3D" id="1.20.120.1080">
    <property type="match status" value="1"/>
</dbReference>
<feature type="compositionally biased region" description="Basic and acidic residues" evidence="8">
    <location>
        <begin position="43"/>
        <end position="59"/>
    </location>
</feature>
<dbReference type="Pfam" id="PF00270">
    <property type="entry name" value="DEAD"/>
    <property type="match status" value="1"/>
</dbReference>
<gene>
    <name evidence="11" type="ORF">Z519_02763</name>
</gene>
<evidence type="ECO:0000256" key="2">
    <source>
        <dbReference type="ARBA" id="ARBA00012552"/>
    </source>
</evidence>
<evidence type="ECO:0000256" key="1">
    <source>
        <dbReference type="ARBA" id="ARBA00008792"/>
    </source>
</evidence>
<evidence type="ECO:0000256" key="7">
    <source>
        <dbReference type="ARBA" id="ARBA00047984"/>
    </source>
</evidence>
<comment type="similarity">
    <text evidence="1">Belongs to the DEAD box helicase family. DEAH subfamily.</text>
</comment>
<dbReference type="SMART" id="SM00847">
    <property type="entry name" value="HA2"/>
    <property type="match status" value="1"/>
</dbReference>
<dbReference type="CDD" id="cd18791">
    <property type="entry name" value="SF2_C_RHA"/>
    <property type="match status" value="1"/>
</dbReference>
<name>A0A0D2F549_CLAB1</name>
<dbReference type="OrthoDB" id="10253254at2759"/>
<dbReference type="Proteomes" id="UP000053789">
    <property type="component" value="Unassembled WGS sequence"/>
</dbReference>
<dbReference type="Pfam" id="PF00271">
    <property type="entry name" value="Helicase_C"/>
    <property type="match status" value="1"/>
</dbReference>
<evidence type="ECO:0000256" key="8">
    <source>
        <dbReference type="SAM" id="MobiDB-lite"/>
    </source>
</evidence>
<evidence type="ECO:0000256" key="5">
    <source>
        <dbReference type="ARBA" id="ARBA00022806"/>
    </source>
</evidence>
<dbReference type="SUPFAM" id="SSF52540">
    <property type="entry name" value="P-loop containing nucleoside triphosphate hydrolases"/>
    <property type="match status" value="1"/>
</dbReference>
<dbReference type="InterPro" id="IPR011545">
    <property type="entry name" value="DEAD/DEAH_box_helicase_dom"/>
</dbReference>
<dbReference type="AlphaFoldDB" id="A0A0D2F549"/>
<dbReference type="EC" id="3.6.4.13" evidence="2"/>
<dbReference type="GO" id="GO:0003724">
    <property type="term" value="F:RNA helicase activity"/>
    <property type="evidence" value="ECO:0007669"/>
    <property type="project" value="UniProtKB-EC"/>
</dbReference>
<evidence type="ECO:0000313" key="12">
    <source>
        <dbReference type="Proteomes" id="UP000053789"/>
    </source>
</evidence>
<dbReference type="InterPro" id="IPR048333">
    <property type="entry name" value="HA2_WH"/>
</dbReference>
<dbReference type="InterPro" id="IPR027417">
    <property type="entry name" value="P-loop_NTPase"/>
</dbReference>
<feature type="region of interest" description="Disordered" evidence="8">
    <location>
        <begin position="1"/>
        <end position="74"/>
    </location>
</feature>
<feature type="compositionally biased region" description="Basic residues" evidence="8">
    <location>
        <begin position="1"/>
        <end position="14"/>
    </location>
</feature>
<dbReference type="GO" id="GO:0005730">
    <property type="term" value="C:nucleolus"/>
    <property type="evidence" value="ECO:0007669"/>
    <property type="project" value="TreeGrafter"/>
</dbReference>
<dbReference type="PANTHER" id="PTHR18934">
    <property type="entry name" value="ATP-DEPENDENT RNA HELICASE"/>
    <property type="match status" value="1"/>
</dbReference>
<dbReference type="GO" id="GO:0016787">
    <property type="term" value="F:hydrolase activity"/>
    <property type="evidence" value="ECO:0007669"/>
    <property type="project" value="UniProtKB-KW"/>
</dbReference>
<keyword evidence="3" id="KW-0547">Nucleotide-binding</keyword>
<feature type="compositionally biased region" description="Acidic residues" evidence="8">
    <location>
        <begin position="662"/>
        <end position="679"/>
    </location>
</feature>
<keyword evidence="6" id="KW-0067">ATP-binding</keyword>
<dbReference type="GO" id="GO:0003723">
    <property type="term" value="F:RNA binding"/>
    <property type="evidence" value="ECO:0007669"/>
    <property type="project" value="TreeGrafter"/>
</dbReference>
<feature type="domain" description="Helicase ATP-binding" evidence="9">
    <location>
        <begin position="367"/>
        <end position="544"/>
    </location>
</feature>
<dbReference type="RefSeq" id="XP_016624040.1">
    <property type="nucleotide sequence ID" value="XM_016760519.1"/>
</dbReference>
<feature type="compositionally biased region" description="Acidic residues" evidence="8">
    <location>
        <begin position="138"/>
        <end position="148"/>
    </location>
</feature>
<dbReference type="PROSITE" id="PS00690">
    <property type="entry name" value="DEAH_ATP_HELICASE"/>
    <property type="match status" value="1"/>
</dbReference>
<evidence type="ECO:0000256" key="4">
    <source>
        <dbReference type="ARBA" id="ARBA00022801"/>
    </source>
</evidence>
<organism evidence="11 12">
    <name type="scientific">Cladophialophora bantiana (strain ATCC 10958 / CBS 173.52 / CDC B-1940 / NIH 8579)</name>
    <name type="common">Xylohypha bantiana</name>
    <dbReference type="NCBI Taxonomy" id="1442370"/>
    <lineage>
        <taxon>Eukaryota</taxon>
        <taxon>Fungi</taxon>
        <taxon>Dikarya</taxon>
        <taxon>Ascomycota</taxon>
        <taxon>Pezizomycotina</taxon>
        <taxon>Eurotiomycetes</taxon>
        <taxon>Chaetothyriomycetidae</taxon>
        <taxon>Chaetothyriales</taxon>
        <taxon>Herpotrichiellaceae</taxon>
        <taxon>Cladophialophora</taxon>
    </lineage>
</organism>
<dbReference type="Pfam" id="PF21010">
    <property type="entry name" value="HA2_C"/>
    <property type="match status" value="1"/>
</dbReference>
<evidence type="ECO:0000256" key="3">
    <source>
        <dbReference type="ARBA" id="ARBA00022741"/>
    </source>
</evidence>
<dbReference type="PROSITE" id="PS51194">
    <property type="entry name" value="HELICASE_CTER"/>
    <property type="match status" value="1"/>
</dbReference>
<dbReference type="VEuPathDB" id="FungiDB:Z519_02763"/>
<feature type="compositionally biased region" description="Basic and acidic residues" evidence="8">
    <location>
        <begin position="685"/>
        <end position="694"/>
    </location>
</feature>
<protein>
    <recommendedName>
        <fullName evidence="2">RNA helicase</fullName>
        <ecNumber evidence="2">3.6.4.13</ecNumber>
    </recommendedName>
</protein>
<dbReference type="FunFam" id="3.40.50.300:FF:000637">
    <property type="entry name" value="ATP-dependent RNA helicase DHX37/DHR1"/>
    <property type="match status" value="1"/>
</dbReference>
<feature type="region of interest" description="Disordered" evidence="8">
    <location>
        <begin position="310"/>
        <end position="339"/>
    </location>
</feature>
<dbReference type="InterPro" id="IPR007502">
    <property type="entry name" value="Helicase-assoc_dom"/>
</dbReference>
<dbReference type="GO" id="GO:1990904">
    <property type="term" value="C:ribonucleoprotein complex"/>
    <property type="evidence" value="ECO:0007669"/>
    <property type="project" value="UniProtKB-ARBA"/>
</dbReference>
<dbReference type="InterPro" id="IPR002464">
    <property type="entry name" value="DNA/RNA_helicase_DEAH_CS"/>
</dbReference>
<dbReference type="SMART" id="SM00487">
    <property type="entry name" value="DEXDc"/>
    <property type="match status" value="1"/>
</dbReference>
<feature type="compositionally biased region" description="Low complexity" evidence="8">
    <location>
        <begin position="122"/>
        <end position="137"/>
    </location>
</feature>
<dbReference type="GeneID" id="27695691"/>
<keyword evidence="12" id="KW-1185">Reference proteome</keyword>
<dbReference type="SMART" id="SM00490">
    <property type="entry name" value="HELICc"/>
    <property type="match status" value="1"/>
</dbReference>
<evidence type="ECO:0000259" key="9">
    <source>
        <dbReference type="PROSITE" id="PS51192"/>
    </source>
</evidence>
<dbReference type="PANTHER" id="PTHR18934:SF99">
    <property type="entry name" value="ATP-DEPENDENT RNA HELICASE DHX37-RELATED"/>
    <property type="match status" value="1"/>
</dbReference>
<dbReference type="Gene3D" id="3.40.50.300">
    <property type="entry name" value="P-loop containing nucleotide triphosphate hydrolases"/>
    <property type="match status" value="2"/>
</dbReference>
<feature type="compositionally biased region" description="Basic and acidic residues" evidence="8">
    <location>
        <begin position="149"/>
        <end position="164"/>
    </location>
</feature>
<feature type="region of interest" description="Disordered" evidence="8">
    <location>
        <begin position="107"/>
        <end position="164"/>
    </location>
</feature>
<evidence type="ECO:0000256" key="6">
    <source>
        <dbReference type="ARBA" id="ARBA00022840"/>
    </source>
</evidence>
<dbReference type="InterPro" id="IPR001650">
    <property type="entry name" value="Helicase_C-like"/>
</dbReference>
<dbReference type="Pfam" id="PF04408">
    <property type="entry name" value="WHD_HA2"/>
    <property type="match status" value="1"/>
</dbReference>
<dbReference type="PROSITE" id="PS51192">
    <property type="entry name" value="HELICASE_ATP_BIND_1"/>
    <property type="match status" value="1"/>
</dbReference>
<feature type="region of interest" description="Disordered" evidence="8">
    <location>
        <begin position="195"/>
        <end position="277"/>
    </location>
</feature>
<dbReference type="HOGENOM" id="CLU_001832_0_4_1"/>
<feature type="region of interest" description="Disordered" evidence="8">
    <location>
        <begin position="662"/>
        <end position="696"/>
    </location>
</feature>
<reference evidence="11" key="1">
    <citation type="submission" date="2015-01" db="EMBL/GenBank/DDBJ databases">
        <title>The Genome Sequence of Cladophialophora bantiana CBS 173.52.</title>
        <authorList>
            <consortium name="The Broad Institute Genomics Platform"/>
            <person name="Cuomo C."/>
            <person name="de Hoog S."/>
            <person name="Gorbushina A."/>
            <person name="Stielow B."/>
            <person name="Teixiera M."/>
            <person name="Abouelleil A."/>
            <person name="Chapman S.B."/>
            <person name="Priest M."/>
            <person name="Young S.K."/>
            <person name="Wortman J."/>
            <person name="Nusbaum C."/>
            <person name="Birren B."/>
        </authorList>
    </citation>
    <scope>NUCLEOTIDE SEQUENCE [LARGE SCALE GENOMIC DNA]</scope>
    <source>
        <strain evidence="11">CBS 173.52</strain>
    </source>
</reference>
<feature type="compositionally biased region" description="Polar residues" evidence="8">
    <location>
        <begin position="237"/>
        <end position="249"/>
    </location>
</feature>
<keyword evidence="5" id="KW-0347">Helicase</keyword>
<keyword evidence="4" id="KW-0378">Hydrolase</keyword>
<dbReference type="GO" id="GO:0005524">
    <property type="term" value="F:ATP binding"/>
    <property type="evidence" value="ECO:0007669"/>
    <property type="project" value="UniProtKB-KW"/>
</dbReference>
<evidence type="ECO:0000313" key="11">
    <source>
        <dbReference type="EMBL" id="KIW97371.1"/>
    </source>
</evidence>
<accession>A0A0D2F549</accession>
<comment type="catalytic activity">
    <reaction evidence="7">
        <text>ATP + H2O = ADP + phosphate + H(+)</text>
        <dbReference type="Rhea" id="RHEA:13065"/>
        <dbReference type="ChEBI" id="CHEBI:15377"/>
        <dbReference type="ChEBI" id="CHEBI:15378"/>
        <dbReference type="ChEBI" id="CHEBI:30616"/>
        <dbReference type="ChEBI" id="CHEBI:43474"/>
        <dbReference type="ChEBI" id="CHEBI:456216"/>
        <dbReference type="EC" id="3.6.4.13"/>
    </reaction>
</comment>
<dbReference type="CDD" id="cd17982">
    <property type="entry name" value="DEXHc_DHX37"/>
    <property type="match status" value="1"/>
</dbReference>
<feature type="domain" description="Helicase C-terminal" evidence="10">
    <location>
        <begin position="643"/>
        <end position="828"/>
    </location>
</feature>
<proteinExistence type="inferred from homology"/>
<dbReference type="InterPro" id="IPR014001">
    <property type="entry name" value="Helicase_ATP-bd"/>
</dbReference>
<feature type="compositionally biased region" description="Acidic residues" evidence="8">
    <location>
        <begin position="217"/>
        <end position="235"/>
    </location>
</feature>
<sequence>MPRFVPRQRKHKVLARQQAQAGPPPTNAALHQSNQEIIIPQSKVEREARKEKLREELRGQHPSISSKKQKRLDKYIENKLRKDETLDLLRKLEKEKEKYDAAVARGSGNLGKRTYGEFLNETVPTQKRPTQKPPQVDDNSDVDSEDSFEAEHREAFDEEKVPEEPRILDSHVYVKGSGLAQPLALDENGLPIILARKSKKRKHPRDDIPVELPWEGFDSEPSEVELDSEDEDPEEGQGSNTEFSGSSSNAKDDSDREDDNESMHEATEDEDADKIGPRKSAFKAWATQQLNQSIGHTPSYTTGEGQLLPVLKPATNPETHPPKPPATASVPNPGPNRRAYAVHVSRPKDIQQARSQLPILQREQEIMEAIHNNPVIIVKGDTGSGKTTQIPQFLFEAGYGSPEGPTPGLIGITQPRRVAAVSMAKRVSTELGQHGHKVSYQIRFDSTVSSNTAVKFMTDGILLRELSEDLLLRKYSVIVVDEAHERSVNTDILIGMLSKIVPARMQKNKFNPNPTPLKLVIMSATLNMGDFLHEKLFSASLRPPIVEAEGRQHRVTTHFALRSRADYVEEVIEKVRRGHRKLPRGSILVFLTGQNEIKQVANRLNALLGRENVNKGWTNAPRVEIASSEAPLETEDIEFGTVKVDEEMDDFEIEILTHSEDEAEEKEFDISDDEGEQEDATTPARAREHSKPKDPYTSVHILPLYSQLPTAEQLKVFEPPPEGARLIVLATNVAETSLTIPGIRYVFDTGRSKERKYNLDTGVQSFEIDYISKASAQQRAGRAGRTGPGHCWRLYSSAVYEQFFPDHAEPEILRTPAESVVLQLKGFAYPRPITDFPFPTPPAHQTLNKAEQLLKNLGALTISGSITNLGRQLSIYPLTPRLGKILAAGINELSLLWHILALVSAIAVPEIFVTEAQVNLTDDRSMATVSSAGREQDNGGYDEEGYTIEKQQEDNRREKLRQDFGRARATLSKIDKSSDAMKLLTAVSLYLDTSPPSREVLCKSLYLRPKAMAEIAQLRDQLEHLVRMNHRSTITGETLSKSRKNKISSSKTMITQINTIVASGYLDQVAIRYDKAPQPPSDIPLKPRRVIDVPYLPLIPLHDHPSAPLNEKAVFIHPSSVLARANINDLPEYICYSHLQRSQAHTVAITSLSSSSQPDKKIPKTRMFPLTPLTSAQLAHIARDTALINYGKPIPRSKIEDLPGSTPKRRECWVTADLRASNGGSKGAGASGALGWPLPPVKVRQVMDVKSQTGWRVEKVLSP</sequence>
<evidence type="ECO:0000259" key="10">
    <source>
        <dbReference type="PROSITE" id="PS51194"/>
    </source>
</evidence>
<dbReference type="GO" id="GO:0000462">
    <property type="term" value="P:maturation of SSU-rRNA from tricistronic rRNA transcript (SSU-rRNA, 5.8S rRNA, LSU-rRNA)"/>
    <property type="evidence" value="ECO:0007669"/>
    <property type="project" value="TreeGrafter"/>
</dbReference>
<dbReference type="EMBL" id="KN846982">
    <property type="protein sequence ID" value="KIW97371.1"/>
    <property type="molecule type" value="Genomic_DNA"/>
</dbReference>